<dbReference type="FunFam" id="3.90.550.10:FF:000006">
    <property type="entry name" value="Bifunctional protein GlmU"/>
    <property type="match status" value="1"/>
</dbReference>
<evidence type="ECO:0000256" key="14">
    <source>
        <dbReference type="ARBA" id="ARBA00023316"/>
    </source>
</evidence>
<evidence type="ECO:0000256" key="5">
    <source>
        <dbReference type="ARBA" id="ARBA00022679"/>
    </source>
</evidence>
<feature type="binding site" evidence="18">
    <location>
        <position position="437"/>
    </location>
    <ligand>
        <name>acetyl-CoA</name>
        <dbReference type="ChEBI" id="CHEBI:57288"/>
    </ligand>
</feature>
<feature type="region of interest" description="Pyrophosphorylase" evidence="18">
    <location>
        <begin position="1"/>
        <end position="226"/>
    </location>
</feature>
<feature type="active site" description="Proton acceptor" evidence="18">
    <location>
        <position position="360"/>
    </location>
</feature>
<feature type="binding site" evidence="18">
    <location>
        <position position="102"/>
    </location>
    <ligand>
        <name>Mg(2+)</name>
        <dbReference type="ChEBI" id="CHEBI:18420"/>
    </ligand>
</feature>
<dbReference type="GO" id="GO:0003977">
    <property type="term" value="F:UDP-N-acetylglucosamine diphosphorylase activity"/>
    <property type="evidence" value="ECO:0007669"/>
    <property type="project" value="UniProtKB-UniRule"/>
</dbReference>
<evidence type="ECO:0000256" key="15">
    <source>
        <dbReference type="ARBA" id="ARBA00048247"/>
    </source>
</evidence>
<dbReference type="GO" id="GO:0005737">
    <property type="term" value="C:cytoplasm"/>
    <property type="evidence" value="ECO:0007669"/>
    <property type="project" value="UniProtKB-SubCell"/>
</dbReference>
<feature type="binding site" evidence="18">
    <location>
        <position position="22"/>
    </location>
    <ligand>
        <name>UDP-N-acetyl-alpha-D-glucosamine</name>
        <dbReference type="ChEBI" id="CHEBI:57705"/>
    </ligand>
</feature>
<evidence type="ECO:0000256" key="2">
    <source>
        <dbReference type="ARBA" id="ARBA00007707"/>
    </source>
</evidence>
<comment type="catalytic activity">
    <reaction evidence="16 18">
        <text>N-acetyl-alpha-D-glucosamine 1-phosphate + UTP + H(+) = UDP-N-acetyl-alpha-D-glucosamine + diphosphate</text>
        <dbReference type="Rhea" id="RHEA:13509"/>
        <dbReference type="ChEBI" id="CHEBI:15378"/>
        <dbReference type="ChEBI" id="CHEBI:33019"/>
        <dbReference type="ChEBI" id="CHEBI:46398"/>
        <dbReference type="ChEBI" id="CHEBI:57705"/>
        <dbReference type="ChEBI" id="CHEBI:57776"/>
        <dbReference type="EC" id="2.7.7.23"/>
    </reaction>
</comment>
<comment type="subunit">
    <text evidence="18">Homotrimer.</text>
</comment>
<protein>
    <recommendedName>
        <fullName evidence="18">Bifunctional protein GlmU</fullName>
    </recommendedName>
    <domain>
        <recommendedName>
            <fullName evidence="18">UDP-N-acetylglucosamine pyrophosphorylase</fullName>
            <ecNumber evidence="18">2.7.7.23</ecNumber>
        </recommendedName>
        <alternativeName>
            <fullName evidence="18">N-acetylglucosamine-1-phosphate uridyltransferase</fullName>
        </alternativeName>
    </domain>
    <domain>
        <recommendedName>
            <fullName evidence="18">Glucosamine-1-phosphate N-acetyltransferase</fullName>
            <ecNumber evidence="18">2.3.1.157</ecNumber>
        </recommendedName>
    </domain>
</protein>
<dbReference type="Pfam" id="PF12804">
    <property type="entry name" value="NTP_transf_3"/>
    <property type="match status" value="1"/>
</dbReference>
<dbReference type="RefSeq" id="WP_120415964.1">
    <property type="nucleotide sequence ID" value="NZ_RAWX01000004.1"/>
</dbReference>
<feature type="domain" description="Mannose-1-phosphate guanyltransferase C-terminal" evidence="20">
    <location>
        <begin position="264"/>
        <end position="348"/>
    </location>
</feature>
<dbReference type="GO" id="GO:0009252">
    <property type="term" value="P:peptidoglycan biosynthetic process"/>
    <property type="evidence" value="ECO:0007669"/>
    <property type="project" value="UniProtKB-UniRule"/>
</dbReference>
<comment type="pathway">
    <text evidence="18">Nucleotide-sugar biosynthesis; UDP-N-acetyl-alpha-D-glucosamine biosynthesis; N-acetyl-alpha-D-glucosamine 1-phosphate from alpha-D-glucosamine 6-phosphate (route II): step 2/2.</text>
</comment>
<feature type="binding site" evidence="18">
    <location>
        <position position="363"/>
    </location>
    <ligand>
        <name>UDP-N-acetyl-alpha-D-glucosamine</name>
        <dbReference type="ChEBI" id="CHEBI:57705"/>
    </ligand>
</feature>
<dbReference type="Proteomes" id="UP000281725">
    <property type="component" value="Unassembled WGS sequence"/>
</dbReference>
<comment type="cofactor">
    <cofactor evidence="18">
        <name>Mg(2+)</name>
        <dbReference type="ChEBI" id="CHEBI:18420"/>
    </cofactor>
    <text evidence="18">Binds 1 Mg(2+) ion per subunit.</text>
</comment>
<dbReference type="GO" id="GO:0019134">
    <property type="term" value="F:glucosamine-1-phosphate N-acetyltransferase activity"/>
    <property type="evidence" value="ECO:0007669"/>
    <property type="project" value="UniProtKB-UniRule"/>
</dbReference>
<feature type="binding site" evidence="18">
    <location>
        <position position="151"/>
    </location>
    <ligand>
        <name>UDP-N-acetyl-alpha-D-glucosamine</name>
        <dbReference type="ChEBI" id="CHEBI:57705"/>
    </ligand>
</feature>
<dbReference type="GO" id="GO:0006048">
    <property type="term" value="P:UDP-N-acetylglucosamine biosynthetic process"/>
    <property type="evidence" value="ECO:0007669"/>
    <property type="project" value="UniProtKB-UniPathway"/>
</dbReference>
<comment type="pathway">
    <text evidence="18">Nucleotide-sugar biosynthesis; UDP-N-acetyl-alpha-D-glucosamine biosynthesis; UDP-N-acetyl-alpha-D-glucosamine from N-acetyl-alpha-D-glucosamine 1-phosphate: step 1/1.</text>
</comment>
<feature type="binding site" evidence="18">
    <location>
        <position position="224"/>
    </location>
    <ligand>
        <name>UDP-N-acetyl-alpha-D-glucosamine</name>
        <dbReference type="ChEBI" id="CHEBI:57705"/>
    </ligand>
</feature>
<comment type="similarity">
    <text evidence="2 18">In the C-terminal section; belongs to the transferase hexapeptide repeat family.</text>
</comment>
<feature type="binding site" evidence="18">
    <location>
        <position position="402"/>
    </location>
    <ligand>
        <name>acetyl-CoA</name>
        <dbReference type="ChEBI" id="CHEBI:57288"/>
    </ligand>
</feature>
<evidence type="ECO:0000256" key="1">
    <source>
        <dbReference type="ARBA" id="ARBA00004496"/>
    </source>
</evidence>
<dbReference type="GO" id="GO:0000287">
    <property type="term" value="F:magnesium ion binding"/>
    <property type="evidence" value="ECO:0007669"/>
    <property type="project" value="UniProtKB-UniRule"/>
</dbReference>
<dbReference type="InterPro" id="IPR056729">
    <property type="entry name" value="GMPPB_C"/>
</dbReference>
<dbReference type="SUPFAM" id="SSF51161">
    <property type="entry name" value="Trimeric LpxA-like enzymes"/>
    <property type="match status" value="1"/>
</dbReference>
<dbReference type="CDD" id="cd02540">
    <property type="entry name" value="GT2_GlmU_N_bac"/>
    <property type="match status" value="1"/>
</dbReference>
<keyword evidence="9 18" id="KW-0460">Magnesium</keyword>
<dbReference type="PANTHER" id="PTHR43584">
    <property type="entry name" value="NUCLEOTIDYL TRANSFERASE"/>
    <property type="match status" value="1"/>
</dbReference>
<keyword evidence="6 18" id="KW-0548">Nucleotidyltransferase</keyword>
<dbReference type="GO" id="GO:0016020">
    <property type="term" value="C:membrane"/>
    <property type="evidence" value="ECO:0007669"/>
    <property type="project" value="GOC"/>
</dbReference>
<feature type="binding site" evidence="18">
    <location>
        <begin position="383"/>
        <end position="384"/>
    </location>
    <ligand>
        <name>acetyl-CoA</name>
        <dbReference type="ChEBI" id="CHEBI:57288"/>
    </ligand>
</feature>
<dbReference type="CDD" id="cd03353">
    <property type="entry name" value="LbH_GlmU_C"/>
    <property type="match status" value="1"/>
</dbReference>
<feature type="binding site" evidence="18">
    <location>
        <position position="166"/>
    </location>
    <ligand>
        <name>UDP-N-acetyl-alpha-D-glucosamine</name>
        <dbReference type="ChEBI" id="CHEBI:57705"/>
    </ligand>
</feature>
<evidence type="ECO:0000256" key="16">
    <source>
        <dbReference type="ARBA" id="ARBA00048493"/>
    </source>
</evidence>
<keyword evidence="13 18" id="KW-0012">Acyltransferase</keyword>
<keyword evidence="7 18" id="KW-0479">Metal-binding</keyword>
<keyword evidence="10 18" id="KW-0133">Cell shape</keyword>
<evidence type="ECO:0000256" key="17">
    <source>
        <dbReference type="ARBA" id="ARBA00049628"/>
    </source>
</evidence>
<feature type="binding site" evidence="18">
    <location>
        <position position="137"/>
    </location>
    <ligand>
        <name>UDP-N-acetyl-alpha-D-glucosamine</name>
        <dbReference type="ChEBI" id="CHEBI:57705"/>
    </ligand>
</feature>
<name>A0A3A9I9B1_AERVE</name>
<comment type="similarity">
    <text evidence="3 18">In the N-terminal section; belongs to the N-acetylglucosamine-1-phosphate uridyltransferase family.</text>
</comment>
<dbReference type="InterPro" id="IPR005882">
    <property type="entry name" value="Bifunctional_GlmU"/>
</dbReference>
<evidence type="ECO:0000256" key="12">
    <source>
        <dbReference type="ARBA" id="ARBA00023268"/>
    </source>
</evidence>
<dbReference type="GO" id="GO:0009245">
    <property type="term" value="P:lipid A biosynthetic process"/>
    <property type="evidence" value="ECO:0007669"/>
    <property type="project" value="UniProtKB-UniRule"/>
</dbReference>
<dbReference type="Gene3D" id="2.160.10.10">
    <property type="entry name" value="Hexapeptide repeat proteins"/>
    <property type="match status" value="1"/>
</dbReference>
<feature type="region of interest" description="Linker" evidence="18">
    <location>
        <begin position="227"/>
        <end position="247"/>
    </location>
</feature>
<dbReference type="EMBL" id="RAWX01000004">
    <property type="protein sequence ID" value="RKJ86370.1"/>
    <property type="molecule type" value="Genomic_DNA"/>
</dbReference>
<evidence type="ECO:0000256" key="3">
    <source>
        <dbReference type="ARBA" id="ARBA00007947"/>
    </source>
</evidence>
<dbReference type="PROSITE" id="PS00101">
    <property type="entry name" value="HEXAPEP_TRANSFERASES"/>
    <property type="match status" value="1"/>
</dbReference>
<reference evidence="21 22" key="1">
    <citation type="submission" date="2018-09" db="EMBL/GenBank/DDBJ databases">
        <title>Genome sequencing of Aeromonas veronii MS-17-88.</title>
        <authorList>
            <person name="Tekedar H.C."/>
            <person name="Arick M.A."/>
            <person name="Hsu C.-Y."/>
            <person name="Thrash A."/>
            <person name="Karsi A."/>
            <person name="Lawrence M.L."/>
            <person name="Abdelhamed H."/>
        </authorList>
    </citation>
    <scope>NUCLEOTIDE SEQUENCE [LARGE SCALE GENOMIC DNA]</scope>
    <source>
        <strain evidence="21 22">MS 17-88</strain>
    </source>
</reference>
<dbReference type="AlphaFoldDB" id="A0A3A9I9B1"/>
<evidence type="ECO:0000313" key="21">
    <source>
        <dbReference type="EMBL" id="RKJ86370.1"/>
    </source>
</evidence>
<dbReference type="InterPro" id="IPR018357">
    <property type="entry name" value="Hexapep_transf_CS"/>
</dbReference>
<dbReference type="EC" id="2.3.1.157" evidence="18"/>
<evidence type="ECO:0000256" key="4">
    <source>
        <dbReference type="ARBA" id="ARBA00022490"/>
    </source>
</evidence>
<dbReference type="InterPro" id="IPR029044">
    <property type="entry name" value="Nucleotide-diphossugar_trans"/>
</dbReference>
<evidence type="ECO:0000256" key="8">
    <source>
        <dbReference type="ARBA" id="ARBA00022737"/>
    </source>
</evidence>
<feature type="binding site" evidence="18">
    <location>
        <position position="224"/>
    </location>
    <ligand>
        <name>Mg(2+)</name>
        <dbReference type="ChEBI" id="CHEBI:18420"/>
    </ligand>
</feature>
<comment type="function">
    <text evidence="17 18">Catalyzes the last two sequential reactions in the de novo biosynthetic pathway for UDP-N-acetylglucosamine (UDP-GlcNAc). The C-terminal domain catalyzes the transfer of acetyl group from acetyl coenzyme A to glucosamine-1-phosphate (GlcN-1-P) to produce N-acetylglucosamine-1-phosphate (GlcNAc-1-P), which is converted into UDP-GlcNAc by the transfer of uridine 5-monophosphate (from uridine 5-triphosphate), a reaction catalyzed by the N-terminal domain.</text>
</comment>
<evidence type="ECO:0000256" key="6">
    <source>
        <dbReference type="ARBA" id="ARBA00022695"/>
    </source>
</evidence>
<gene>
    <name evidence="18 21" type="primary">glmU</name>
    <name evidence="21" type="ORF">D6R50_19080</name>
</gene>
<evidence type="ECO:0000259" key="20">
    <source>
        <dbReference type="Pfam" id="PF25087"/>
    </source>
</evidence>
<proteinExistence type="inferred from homology"/>
<feature type="binding site" evidence="18">
    <location>
        <position position="420"/>
    </location>
    <ligand>
        <name>acetyl-CoA</name>
        <dbReference type="ChEBI" id="CHEBI:57288"/>
    </ligand>
</feature>
<feature type="binding site" evidence="18">
    <location>
        <position position="377"/>
    </location>
    <ligand>
        <name>acetyl-CoA</name>
        <dbReference type="ChEBI" id="CHEBI:57288"/>
    </ligand>
</feature>
<evidence type="ECO:0000256" key="13">
    <source>
        <dbReference type="ARBA" id="ARBA00023315"/>
    </source>
</evidence>
<comment type="catalytic activity">
    <reaction evidence="15 18">
        <text>alpha-D-glucosamine 1-phosphate + acetyl-CoA = N-acetyl-alpha-D-glucosamine 1-phosphate + CoA + H(+)</text>
        <dbReference type="Rhea" id="RHEA:13725"/>
        <dbReference type="ChEBI" id="CHEBI:15378"/>
        <dbReference type="ChEBI" id="CHEBI:57287"/>
        <dbReference type="ChEBI" id="CHEBI:57288"/>
        <dbReference type="ChEBI" id="CHEBI:57776"/>
        <dbReference type="ChEBI" id="CHEBI:58516"/>
        <dbReference type="EC" id="2.3.1.157"/>
    </reaction>
</comment>
<evidence type="ECO:0000256" key="10">
    <source>
        <dbReference type="ARBA" id="ARBA00022960"/>
    </source>
</evidence>
<keyword evidence="14 18" id="KW-0961">Cell wall biogenesis/degradation</keyword>
<dbReference type="Pfam" id="PF25087">
    <property type="entry name" value="GMPPB_C"/>
    <property type="match status" value="1"/>
</dbReference>
<dbReference type="GO" id="GO:0008360">
    <property type="term" value="P:regulation of cell shape"/>
    <property type="evidence" value="ECO:0007669"/>
    <property type="project" value="UniProtKB-KW"/>
</dbReference>
<feature type="binding site" evidence="18">
    <location>
        <position position="374"/>
    </location>
    <ligand>
        <name>UDP-N-acetyl-alpha-D-glucosamine</name>
        <dbReference type="ChEBI" id="CHEBI:57705"/>
    </ligand>
</feature>
<feature type="binding site" evidence="18">
    <location>
        <position position="73"/>
    </location>
    <ligand>
        <name>UDP-N-acetyl-alpha-D-glucosamine</name>
        <dbReference type="ChEBI" id="CHEBI:57705"/>
    </ligand>
</feature>
<sequence>MSLNVVILAAGKGTRMRSSLPKVLHPVANKPMVSHVIDTARQVGAEQLHLVYGHGAELLKERIVAADVNWVLQAQQLGTGHAVAQAIPFWKDEDDVLVLYGDTPLIQPETLQRLLAAKAENGMALLTVVLDNPTGYGRIVRENGQVVGIVEQKDANAEQLAICEVNTGVLVANGGQLRQWLSRLDNKNAQGEFYLTDVIAMAHGDNCPIAAVHPERAAEVEGANNRVQLAQLERSYQQMQAEKLMIAGATMIDPARFDLRGVLEIGEEVVIDANVIIEGKVTLGNHVRIGAGCVLKDCVIGDHTEVKPYSVIEGAQVADQCSVGPFSRLRPGAVLEQDAHVGNFVEMKKARLGVGSKCGHLTYLGDAEIGAGVNIGAGTITCNYDGVNKFQTIIEDDVFVGSDTQLVAPVRIGKGATLGAGSTITKDVGENELVITRVPQRHIKNWARPVKKTDK</sequence>
<dbReference type="InterPro" id="IPR001451">
    <property type="entry name" value="Hexapep"/>
</dbReference>
<dbReference type="Pfam" id="PF00132">
    <property type="entry name" value="Hexapep"/>
    <property type="match status" value="1"/>
</dbReference>
<keyword evidence="5 18" id="KW-0808">Transferase</keyword>
<dbReference type="UniPathway" id="UPA00113">
    <property type="reaction ID" value="UER00532"/>
</dbReference>
<feature type="binding site" evidence="18">
    <location>
        <begin position="8"/>
        <end position="11"/>
    </location>
    <ligand>
        <name>UDP-N-acetyl-alpha-D-glucosamine</name>
        <dbReference type="ChEBI" id="CHEBI:57705"/>
    </ligand>
</feature>
<evidence type="ECO:0000256" key="7">
    <source>
        <dbReference type="ARBA" id="ARBA00022723"/>
    </source>
</evidence>
<feature type="binding site" evidence="18">
    <location>
        <position position="348"/>
    </location>
    <ligand>
        <name>UDP-N-acetyl-alpha-D-glucosamine</name>
        <dbReference type="ChEBI" id="CHEBI:57705"/>
    </ligand>
</feature>
<keyword evidence="12 18" id="KW-0511">Multifunctional enzyme</keyword>
<keyword evidence="11 18" id="KW-0573">Peptidoglycan synthesis</keyword>
<keyword evidence="4 18" id="KW-0963">Cytoplasm</keyword>
<comment type="caution">
    <text evidence="21">The sequence shown here is derived from an EMBL/GenBank/DDBJ whole genome shotgun (WGS) entry which is preliminary data.</text>
</comment>
<dbReference type="NCBIfam" id="TIGR01173">
    <property type="entry name" value="glmU"/>
    <property type="match status" value="1"/>
</dbReference>
<comment type="subcellular location">
    <subcellularLocation>
        <location evidence="1 18">Cytoplasm</location>
    </subcellularLocation>
</comment>
<dbReference type="GO" id="GO:0000902">
    <property type="term" value="P:cell morphogenesis"/>
    <property type="evidence" value="ECO:0007669"/>
    <property type="project" value="UniProtKB-UniRule"/>
</dbReference>
<evidence type="ECO:0000259" key="19">
    <source>
        <dbReference type="Pfam" id="PF12804"/>
    </source>
</evidence>
<feature type="domain" description="MobA-like NTP transferase" evidence="19">
    <location>
        <begin position="5"/>
        <end position="127"/>
    </location>
</feature>
<evidence type="ECO:0000256" key="18">
    <source>
        <dbReference type="HAMAP-Rule" id="MF_01631"/>
    </source>
</evidence>
<evidence type="ECO:0000256" key="9">
    <source>
        <dbReference type="ARBA" id="ARBA00022842"/>
    </source>
</evidence>
<dbReference type="InterPro" id="IPR050065">
    <property type="entry name" value="GlmU-like"/>
</dbReference>
<dbReference type="InterPro" id="IPR038009">
    <property type="entry name" value="GlmU_C_LbH"/>
</dbReference>
<dbReference type="PANTHER" id="PTHR43584:SF3">
    <property type="entry name" value="BIFUNCTIONAL PROTEIN GLMU"/>
    <property type="match status" value="1"/>
</dbReference>
<feature type="binding site" evidence="18">
    <location>
        <begin position="78"/>
        <end position="79"/>
    </location>
    <ligand>
        <name>UDP-N-acetyl-alpha-D-glucosamine</name>
        <dbReference type="ChEBI" id="CHEBI:57705"/>
    </ligand>
</feature>
<dbReference type="EC" id="2.7.7.23" evidence="18"/>
<dbReference type="GO" id="GO:0071555">
    <property type="term" value="P:cell wall organization"/>
    <property type="evidence" value="ECO:0007669"/>
    <property type="project" value="UniProtKB-KW"/>
</dbReference>
<dbReference type="InterPro" id="IPR011004">
    <property type="entry name" value="Trimer_LpxA-like_sf"/>
</dbReference>
<dbReference type="NCBIfam" id="NF006986">
    <property type="entry name" value="PRK09451.1"/>
    <property type="match status" value="1"/>
</dbReference>
<feature type="binding site" evidence="18">
    <location>
        <position position="330"/>
    </location>
    <ligand>
        <name>UDP-N-acetyl-alpha-D-glucosamine</name>
        <dbReference type="ChEBI" id="CHEBI:57705"/>
    </ligand>
</feature>
<evidence type="ECO:0000313" key="22">
    <source>
        <dbReference type="Proteomes" id="UP000281725"/>
    </source>
</evidence>
<feature type="region of interest" description="N-acetyltransferase" evidence="18">
    <location>
        <begin position="248"/>
        <end position="455"/>
    </location>
</feature>
<keyword evidence="8 18" id="KW-0677">Repeat</keyword>
<dbReference type="SUPFAM" id="SSF53448">
    <property type="entry name" value="Nucleotide-diphospho-sugar transferases"/>
    <property type="match status" value="1"/>
</dbReference>
<organism evidence="21 22">
    <name type="scientific">Aeromonas veronii</name>
    <dbReference type="NCBI Taxonomy" id="654"/>
    <lineage>
        <taxon>Bacteria</taxon>
        <taxon>Pseudomonadati</taxon>
        <taxon>Pseudomonadota</taxon>
        <taxon>Gammaproteobacteria</taxon>
        <taxon>Aeromonadales</taxon>
        <taxon>Aeromonadaceae</taxon>
        <taxon>Aeromonas</taxon>
    </lineage>
</organism>
<dbReference type="UniPathway" id="UPA00973"/>
<dbReference type="HAMAP" id="MF_01631">
    <property type="entry name" value="GlmU"/>
    <property type="match status" value="1"/>
</dbReference>
<dbReference type="InterPro" id="IPR025877">
    <property type="entry name" value="MobA-like_NTP_Trfase"/>
</dbReference>
<evidence type="ECO:0000256" key="11">
    <source>
        <dbReference type="ARBA" id="ARBA00022984"/>
    </source>
</evidence>
<accession>A0A3A9I9B1</accession>
<feature type="binding site" evidence="18">
    <location>
        <begin position="100"/>
        <end position="102"/>
    </location>
    <ligand>
        <name>UDP-N-acetyl-alpha-D-glucosamine</name>
        <dbReference type="ChEBI" id="CHEBI:57705"/>
    </ligand>
</feature>
<comment type="pathway">
    <text evidence="18">Bacterial outer membrane biogenesis; LPS lipid A biosynthesis.</text>
</comment>
<dbReference type="Gene3D" id="3.90.550.10">
    <property type="entry name" value="Spore Coat Polysaccharide Biosynthesis Protein SpsA, Chain A"/>
    <property type="match status" value="1"/>
</dbReference>